<evidence type="ECO:0000313" key="3">
    <source>
        <dbReference type="Proteomes" id="UP000078227"/>
    </source>
</evidence>
<reference evidence="2 4" key="1">
    <citation type="submission" date="2016-10" db="EMBL/GenBank/DDBJ databases">
        <authorList>
            <person name="Varghese N."/>
            <person name="Submissions S."/>
        </authorList>
    </citation>
    <scope>NUCLEOTIDE SEQUENCE [LARGE SCALE GENOMIC DNA]</scope>
    <source>
        <strain evidence="2 4">CGMCC 1.7012</strain>
    </source>
</reference>
<proteinExistence type="predicted"/>
<dbReference type="EMBL" id="CP014007">
    <property type="protein sequence ID" value="ANI83980.1"/>
    <property type="molecule type" value="Genomic_DNA"/>
</dbReference>
<name>A0AA94KND6_9ENTR</name>
<dbReference type="RefSeq" id="WP_064567948.1">
    <property type="nucleotide sequence ID" value="NZ_CP014007.2"/>
</dbReference>
<keyword evidence="3" id="KW-1185">Reference proteome</keyword>
<dbReference type="KEGG" id="kor:AWR26_18175"/>
<accession>A0AA94KND6</accession>
<evidence type="ECO:0000313" key="4">
    <source>
        <dbReference type="Proteomes" id="UP000182314"/>
    </source>
</evidence>
<dbReference type="Proteomes" id="UP000078227">
    <property type="component" value="Chromosome"/>
</dbReference>
<dbReference type="Proteomes" id="UP000182314">
    <property type="component" value="Unassembled WGS sequence"/>
</dbReference>
<sequence length="130" mass="15184">MNKQRMAKVIATAACGYLLWQYLTPVEIVAVHKNDIILVRHFPYLKSRQIAWWEANKDMIKAKYGIPHKSEDGYYTVVIMNFGDGYRADRGTDEDSDLLCFEEMPVDARCIEKNPRLWIMASQNTGQFYR</sequence>
<protein>
    <submittedName>
        <fullName evidence="1">DUF943 family protein</fullName>
    </submittedName>
    <submittedName>
        <fullName evidence="2">Membrane protein</fullName>
    </submittedName>
</protein>
<gene>
    <name evidence="1" type="ORF">AWR26_18175</name>
    <name evidence="2" type="ORF">SAMN05216286_0591</name>
</gene>
<reference evidence="1 3" key="2">
    <citation type="submission" date="2021-03" db="EMBL/GenBank/DDBJ databases">
        <authorList>
            <person name="Li Y."/>
            <person name="Li S."/>
            <person name="Chen M."/>
            <person name="Peng G."/>
            <person name="Tan Z."/>
            <person name="An Q."/>
        </authorList>
    </citation>
    <scope>NUCLEOTIDE SEQUENCE [LARGE SCALE GENOMIC DNA]</scope>
    <source>
        <strain evidence="1 3">Ola 51</strain>
    </source>
</reference>
<evidence type="ECO:0000313" key="2">
    <source>
        <dbReference type="EMBL" id="SFB73869.1"/>
    </source>
</evidence>
<dbReference type="Pfam" id="PF06092">
    <property type="entry name" value="DUF943"/>
    <property type="match status" value="1"/>
</dbReference>
<organism evidence="2 4">
    <name type="scientific">Kosakonia oryzae</name>
    <dbReference type="NCBI Taxonomy" id="497725"/>
    <lineage>
        <taxon>Bacteria</taxon>
        <taxon>Pseudomonadati</taxon>
        <taxon>Pseudomonadota</taxon>
        <taxon>Gammaproteobacteria</taxon>
        <taxon>Enterobacterales</taxon>
        <taxon>Enterobacteriaceae</taxon>
        <taxon>Kosakonia</taxon>
    </lineage>
</organism>
<dbReference type="InterPro" id="IPR010351">
    <property type="entry name" value="DUF943"/>
</dbReference>
<evidence type="ECO:0000313" key="1">
    <source>
        <dbReference type="EMBL" id="ANI83980.1"/>
    </source>
</evidence>
<dbReference type="EMBL" id="FOKO01000001">
    <property type="protein sequence ID" value="SFB73869.1"/>
    <property type="molecule type" value="Genomic_DNA"/>
</dbReference>
<dbReference type="AlphaFoldDB" id="A0AA94KND6"/>